<dbReference type="RefSeq" id="WP_190290600.1">
    <property type="nucleotide sequence ID" value="NZ_JABFCZ010000006.1"/>
</dbReference>
<name>A0A926NYH2_9HYPH</name>
<dbReference type="Proteomes" id="UP000598467">
    <property type="component" value="Unassembled WGS sequence"/>
</dbReference>
<proteinExistence type="predicted"/>
<evidence type="ECO:0000313" key="2">
    <source>
        <dbReference type="Proteomes" id="UP000598467"/>
    </source>
</evidence>
<comment type="caution">
    <text evidence="1">The sequence shown here is derived from an EMBL/GenBank/DDBJ whole genome shotgun (WGS) entry which is preliminary data.</text>
</comment>
<accession>A0A926NYH2</accession>
<organism evidence="1 2">
    <name type="scientific">Roseibium aggregatum</name>
    <dbReference type="NCBI Taxonomy" id="187304"/>
    <lineage>
        <taxon>Bacteria</taxon>
        <taxon>Pseudomonadati</taxon>
        <taxon>Pseudomonadota</taxon>
        <taxon>Alphaproteobacteria</taxon>
        <taxon>Hyphomicrobiales</taxon>
        <taxon>Stappiaceae</taxon>
        <taxon>Roseibium</taxon>
    </lineage>
</organism>
<reference evidence="1" key="1">
    <citation type="submission" date="2020-05" db="EMBL/GenBank/DDBJ databases">
        <title>Identification of trans-AT polyketide cluster in two marine bacteria, producers of a novel glutaramide-containing polyketide sesbanimide D and analogs.</title>
        <authorList>
            <person name="Kacar D."/>
            <person name="Rodriguez P."/>
            <person name="Canedo L."/>
            <person name="Gonzalez E."/>
            <person name="Galan B."/>
            <person name="De La Calle F."/>
            <person name="Garcia J.L."/>
        </authorList>
    </citation>
    <scope>NUCLEOTIDE SEQUENCE</scope>
    <source>
        <strain evidence="1">PHM038</strain>
    </source>
</reference>
<gene>
    <name evidence="1" type="ORF">HK439_06620</name>
</gene>
<dbReference type="EMBL" id="JABFCZ010000006">
    <property type="protein sequence ID" value="MBD1545930.1"/>
    <property type="molecule type" value="Genomic_DNA"/>
</dbReference>
<protein>
    <submittedName>
        <fullName evidence="1">Uncharacterized protein</fullName>
    </submittedName>
</protein>
<sequence length="155" mass="17550">MARPKIGDVLEIETDNGNYYLQYTHKHPDYHGLVRVYDTPYPSCPDNICGILDGPKAFYCFTVISFGLKRKVARTVGNCPIPDGNKNIPMFRGRSVIAPVLKKPADGHFGDAEKGWSRIGRLTPEARQLPILGVWPFEWIVDRVQAGWRPKDDPR</sequence>
<dbReference type="AlphaFoldDB" id="A0A926NYH2"/>
<evidence type="ECO:0000313" key="1">
    <source>
        <dbReference type="EMBL" id="MBD1545930.1"/>
    </source>
</evidence>